<organism evidence="1 2">
    <name type="scientific">Hygrophoropsis aurantiaca</name>
    <dbReference type="NCBI Taxonomy" id="72124"/>
    <lineage>
        <taxon>Eukaryota</taxon>
        <taxon>Fungi</taxon>
        <taxon>Dikarya</taxon>
        <taxon>Basidiomycota</taxon>
        <taxon>Agaricomycotina</taxon>
        <taxon>Agaricomycetes</taxon>
        <taxon>Agaricomycetidae</taxon>
        <taxon>Boletales</taxon>
        <taxon>Coniophorineae</taxon>
        <taxon>Hygrophoropsidaceae</taxon>
        <taxon>Hygrophoropsis</taxon>
    </lineage>
</organism>
<protein>
    <submittedName>
        <fullName evidence="1">Uncharacterized protein</fullName>
    </submittedName>
</protein>
<dbReference type="Proteomes" id="UP000790377">
    <property type="component" value="Unassembled WGS sequence"/>
</dbReference>
<comment type="caution">
    <text evidence="1">The sequence shown here is derived from an EMBL/GenBank/DDBJ whole genome shotgun (WGS) entry which is preliminary data.</text>
</comment>
<dbReference type="EMBL" id="MU267676">
    <property type="protein sequence ID" value="KAH7911509.1"/>
    <property type="molecule type" value="Genomic_DNA"/>
</dbReference>
<evidence type="ECO:0000313" key="2">
    <source>
        <dbReference type="Proteomes" id="UP000790377"/>
    </source>
</evidence>
<sequence>MDKKPESFLFNFHIRRPTTNLVDTYTYTHINAQSSFSWPVSQTLTGPSHKPKRSSASETYKLPWSVAEQHLLEELAQERNRWSKISLAMHGRRTPQQVASRVQKYCEKLSRAGVERGG</sequence>
<name>A0ACB8AF84_9AGAM</name>
<keyword evidence="2" id="KW-1185">Reference proteome</keyword>
<evidence type="ECO:0000313" key="1">
    <source>
        <dbReference type="EMBL" id="KAH7911509.1"/>
    </source>
</evidence>
<gene>
    <name evidence="1" type="ORF">BJ138DRAFT_909903</name>
</gene>
<proteinExistence type="predicted"/>
<reference evidence="1" key="1">
    <citation type="journal article" date="2021" name="New Phytol.">
        <title>Evolutionary innovations through gain and loss of genes in the ectomycorrhizal Boletales.</title>
        <authorList>
            <person name="Wu G."/>
            <person name="Miyauchi S."/>
            <person name="Morin E."/>
            <person name="Kuo A."/>
            <person name="Drula E."/>
            <person name="Varga T."/>
            <person name="Kohler A."/>
            <person name="Feng B."/>
            <person name="Cao Y."/>
            <person name="Lipzen A."/>
            <person name="Daum C."/>
            <person name="Hundley H."/>
            <person name="Pangilinan J."/>
            <person name="Johnson J."/>
            <person name="Barry K."/>
            <person name="LaButti K."/>
            <person name="Ng V."/>
            <person name="Ahrendt S."/>
            <person name="Min B."/>
            <person name="Choi I.G."/>
            <person name="Park H."/>
            <person name="Plett J.M."/>
            <person name="Magnuson J."/>
            <person name="Spatafora J.W."/>
            <person name="Nagy L.G."/>
            <person name="Henrissat B."/>
            <person name="Grigoriev I.V."/>
            <person name="Yang Z.L."/>
            <person name="Xu J."/>
            <person name="Martin F.M."/>
        </authorList>
    </citation>
    <scope>NUCLEOTIDE SEQUENCE</scope>
    <source>
        <strain evidence="1">ATCC 28755</strain>
    </source>
</reference>
<accession>A0ACB8AF84</accession>